<reference evidence="5" key="1">
    <citation type="submission" date="2016-08" db="EMBL/GenBank/DDBJ databases">
        <title>Complete Genome Seqeunce of Paenibacillus sp. BIHB 4019 from tea rhizoplane.</title>
        <authorList>
            <person name="Thakur R."/>
            <person name="Swarnkar M.K."/>
            <person name="Gulati A."/>
        </authorList>
    </citation>
    <scope>NUCLEOTIDE SEQUENCE [LARGE SCALE GENOMIC DNA]</scope>
    <source>
        <strain evidence="5">BIHB4019</strain>
    </source>
</reference>
<keyword evidence="2" id="KW-0238">DNA-binding</keyword>
<dbReference type="AlphaFoldDB" id="A0A1B2DGL9"/>
<dbReference type="EMBL" id="CP016808">
    <property type="protein sequence ID" value="ANY66851.1"/>
    <property type="molecule type" value="Genomic_DNA"/>
</dbReference>
<dbReference type="PANTHER" id="PTHR42756:SF1">
    <property type="entry name" value="TRANSCRIPTIONAL REPRESSOR OF EMRAB OPERON"/>
    <property type="match status" value="1"/>
</dbReference>
<dbReference type="SUPFAM" id="SSF46785">
    <property type="entry name" value="Winged helix' DNA-binding domain"/>
    <property type="match status" value="1"/>
</dbReference>
<dbReference type="InterPro" id="IPR000835">
    <property type="entry name" value="HTH_MarR-typ"/>
</dbReference>
<evidence type="ECO:0000259" key="4">
    <source>
        <dbReference type="PROSITE" id="PS50995"/>
    </source>
</evidence>
<evidence type="ECO:0000256" key="2">
    <source>
        <dbReference type="ARBA" id="ARBA00023125"/>
    </source>
</evidence>
<feature type="domain" description="HTH marR-type" evidence="4">
    <location>
        <begin position="7"/>
        <end position="139"/>
    </location>
</feature>
<dbReference type="InterPro" id="IPR036388">
    <property type="entry name" value="WH-like_DNA-bd_sf"/>
</dbReference>
<proteinExistence type="predicted"/>
<keyword evidence="3" id="KW-0804">Transcription</keyword>
<evidence type="ECO:0000313" key="5">
    <source>
        <dbReference type="EMBL" id="ANY66851.1"/>
    </source>
</evidence>
<sequence>MPFRRGPDHITRIFRHLTRQHQKQLHAQLQDYDLYPGQPPLMFALERGPGRSQNELAQELDIKAATLTVMLNRMEKNGIVRREADQRDQRVSRIFMTDKGKAMLGKLRETLHLLEEQSLQGFSEEEKQILKGMLNRIGDNINAMNPAEGNQD</sequence>
<keyword evidence="1" id="KW-0805">Transcription regulation</keyword>
<dbReference type="GO" id="GO:0003700">
    <property type="term" value="F:DNA-binding transcription factor activity"/>
    <property type="evidence" value="ECO:0007669"/>
    <property type="project" value="InterPro"/>
</dbReference>
<dbReference type="PANTHER" id="PTHR42756">
    <property type="entry name" value="TRANSCRIPTIONAL REGULATOR, MARR"/>
    <property type="match status" value="1"/>
</dbReference>
<dbReference type="RefSeq" id="WP_099518139.1">
    <property type="nucleotide sequence ID" value="NZ_CP016808.1"/>
</dbReference>
<gene>
    <name evidence="5" type="ORF">BBD42_10520</name>
</gene>
<dbReference type="PRINTS" id="PR00598">
    <property type="entry name" value="HTHMARR"/>
</dbReference>
<dbReference type="Gene3D" id="1.10.10.10">
    <property type="entry name" value="Winged helix-like DNA-binding domain superfamily/Winged helix DNA-binding domain"/>
    <property type="match status" value="1"/>
</dbReference>
<evidence type="ECO:0000256" key="1">
    <source>
        <dbReference type="ARBA" id="ARBA00023015"/>
    </source>
</evidence>
<dbReference type="Pfam" id="PF12802">
    <property type="entry name" value="MarR_2"/>
    <property type="match status" value="1"/>
</dbReference>
<dbReference type="InterPro" id="IPR036390">
    <property type="entry name" value="WH_DNA-bd_sf"/>
</dbReference>
<dbReference type="SMART" id="SM00347">
    <property type="entry name" value="HTH_MARR"/>
    <property type="match status" value="1"/>
</dbReference>
<accession>A0A1B2DGL9</accession>
<protein>
    <recommendedName>
        <fullName evidence="4">HTH marR-type domain-containing protein</fullName>
    </recommendedName>
</protein>
<organism evidence="5">
    <name type="scientific">Paenibacillus sp. BIHB 4019</name>
    <dbReference type="NCBI Taxonomy" id="1870819"/>
    <lineage>
        <taxon>Bacteria</taxon>
        <taxon>Bacillati</taxon>
        <taxon>Bacillota</taxon>
        <taxon>Bacilli</taxon>
        <taxon>Bacillales</taxon>
        <taxon>Paenibacillaceae</taxon>
        <taxon>Paenibacillus</taxon>
    </lineage>
</organism>
<dbReference type="GO" id="GO:0003677">
    <property type="term" value="F:DNA binding"/>
    <property type="evidence" value="ECO:0007669"/>
    <property type="project" value="UniProtKB-KW"/>
</dbReference>
<evidence type="ECO:0000256" key="3">
    <source>
        <dbReference type="ARBA" id="ARBA00023163"/>
    </source>
</evidence>
<name>A0A1B2DGL9_9BACL</name>
<dbReference type="PROSITE" id="PS50995">
    <property type="entry name" value="HTH_MARR_2"/>
    <property type="match status" value="1"/>
</dbReference>